<dbReference type="GO" id="GO:0051287">
    <property type="term" value="F:NAD binding"/>
    <property type="evidence" value="ECO:0007669"/>
    <property type="project" value="InterPro"/>
</dbReference>
<dbReference type="InterPro" id="IPR050418">
    <property type="entry name" value="D-iso_2-hydroxyacid_DH_PdxB"/>
</dbReference>
<keyword evidence="2 4" id="KW-0560">Oxidoreductase</keyword>
<dbReference type="AlphaFoldDB" id="A0A1D3TVM3"/>
<name>A0A1D3TVM3_9FIRM</name>
<keyword evidence="8" id="KW-1185">Reference proteome</keyword>
<dbReference type="Pfam" id="PF00389">
    <property type="entry name" value="2-Hacid_dh"/>
    <property type="match status" value="1"/>
</dbReference>
<evidence type="ECO:0000256" key="3">
    <source>
        <dbReference type="ARBA" id="ARBA00023027"/>
    </source>
</evidence>
<dbReference type="PROSITE" id="PS00671">
    <property type="entry name" value="D_2_HYDROXYACID_DH_3"/>
    <property type="match status" value="1"/>
</dbReference>
<gene>
    <name evidence="7" type="ORF">SAMN05421730_10184</name>
</gene>
<dbReference type="InterPro" id="IPR036291">
    <property type="entry name" value="NAD(P)-bd_dom_sf"/>
</dbReference>
<dbReference type="InterPro" id="IPR029753">
    <property type="entry name" value="D-isomer_DH_CS"/>
</dbReference>
<evidence type="ECO:0000259" key="6">
    <source>
        <dbReference type="Pfam" id="PF02826"/>
    </source>
</evidence>
<dbReference type="InterPro" id="IPR006140">
    <property type="entry name" value="D-isomer_DH_NAD-bd"/>
</dbReference>
<dbReference type="InterPro" id="IPR006139">
    <property type="entry name" value="D-isomer_2_OHA_DH_cat_dom"/>
</dbReference>
<reference evidence="7 8" key="1">
    <citation type="submission" date="2016-09" db="EMBL/GenBank/DDBJ databases">
        <authorList>
            <person name="Capua I."/>
            <person name="De Benedictis P."/>
            <person name="Joannis T."/>
            <person name="Lombin L.H."/>
            <person name="Cattoli G."/>
        </authorList>
    </citation>
    <scope>NUCLEOTIDE SEQUENCE [LARGE SCALE GENOMIC DNA]</scope>
    <source>
        <strain evidence="7 8">GluBS11</strain>
    </source>
</reference>
<comment type="similarity">
    <text evidence="1 4">Belongs to the D-isomer specific 2-hydroxyacid dehydrogenase family.</text>
</comment>
<evidence type="ECO:0000313" key="7">
    <source>
        <dbReference type="EMBL" id="SCP98214.1"/>
    </source>
</evidence>
<dbReference type="SUPFAM" id="SSF52283">
    <property type="entry name" value="Formate/glycerate dehydrogenase catalytic domain-like"/>
    <property type="match status" value="1"/>
</dbReference>
<evidence type="ECO:0000256" key="4">
    <source>
        <dbReference type="RuleBase" id="RU003719"/>
    </source>
</evidence>
<dbReference type="OrthoDB" id="9805416at2"/>
<proteinExistence type="inferred from homology"/>
<evidence type="ECO:0000313" key="8">
    <source>
        <dbReference type="Proteomes" id="UP000199315"/>
    </source>
</evidence>
<feature type="domain" description="D-isomer specific 2-hydroxyacid dehydrogenase NAD-binding" evidence="6">
    <location>
        <begin position="107"/>
        <end position="281"/>
    </location>
</feature>
<dbReference type="Gene3D" id="3.40.50.720">
    <property type="entry name" value="NAD(P)-binding Rossmann-like Domain"/>
    <property type="match status" value="2"/>
</dbReference>
<keyword evidence="3" id="KW-0520">NAD</keyword>
<protein>
    <submittedName>
        <fullName evidence="7">D-3-phosphoglycerate dehydrogenase</fullName>
    </submittedName>
</protein>
<dbReference type="CDD" id="cd12173">
    <property type="entry name" value="PGDH_4"/>
    <property type="match status" value="1"/>
</dbReference>
<evidence type="ECO:0000256" key="2">
    <source>
        <dbReference type="ARBA" id="ARBA00023002"/>
    </source>
</evidence>
<sequence>MSYKILIPKDINPSGKDYLLARGYEIKLLTDSSPENICANIADCDAILGRLGQYPRSIFEAGKKLKILAKHGVGVDDVDLDAAREHGVMVTNTPEANANSVAEHTICMMLTCAQNLVQQDRRTRGGEFQSVRMEPTMEVAGMTMGLIGFGAIGRAVAKKAALGLDMKVLVYNHRIMTDLPEYVQQVSFETLLGSSDVVSLHCPCNEETRDMIDEKALAMMKPTAILLNFARGGIVDEEALYKALAEHRIFMAGLDCFRQEPTTSAEPLFGLENTIVLPHSGGMSGIATDNMSMHAAMCIDDFFSGREPRWIIK</sequence>
<dbReference type="PROSITE" id="PS00670">
    <property type="entry name" value="D_2_HYDROXYACID_DH_2"/>
    <property type="match status" value="1"/>
</dbReference>
<organism evidence="7 8">
    <name type="scientific">Anaerobium acetethylicum</name>
    <dbReference type="NCBI Taxonomy" id="1619234"/>
    <lineage>
        <taxon>Bacteria</taxon>
        <taxon>Bacillati</taxon>
        <taxon>Bacillota</taxon>
        <taxon>Clostridia</taxon>
        <taxon>Lachnospirales</taxon>
        <taxon>Lachnospiraceae</taxon>
        <taxon>Anaerobium</taxon>
    </lineage>
</organism>
<evidence type="ECO:0000259" key="5">
    <source>
        <dbReference type="Pfam" id="PF00389"/>
    </source>
</evidence>
<dbReference type="GO" id="GO:0016616">
    <property type="term" value="F:oxidoreductase activity, acting on the CH-OH group of donors, NAD or NADP as acceptor"/>
    <property type="evidence" value="ECO:0007669"/>
    <property type="project" value="InterPro"/>
</dbReference>
<dbReference type="FunFam" id="3.40.50.720:FF:000203">
    <property type="entry name" value="D-3-phosphoglycerate dehydrogenase (SerA)"/>
    <property type="match status" value="1"/>
</dbReference>
<dbReference type="Proteomes" id="UP000199315">
    <property type="component" value="Unassembled WGS sequence"/>
</dbReference>
<evidence type="ECO:0000256" key="1">
    <source>
        <dbReference type="ARBA" id="ARBA00005854"/>
    </source>
</evidence>
<dbReference type="EMBL" id="FMKA01000018">
    <property type="protein sequence ID" value="SCP98214.1"/>
    <property type="molecule type" value="Genomic_DNA"/>
</dbReference>
<dbReference type="PANTHER" id="PTHR43761:SF1">
    <property type="entry name" value="D-ISOMER SPECIFIC 2-HYDROXYACID DEHYDROGENASE CATALYTIC DOMAIN-CONTAINING PROTEIN-RELATED"/>
    <property type="match status" value="1"/>
</dbReference>
<dbReference type="PANTHER" id="PTHR43761">
    <property type="entry name" value="D-ISOMER SPECIFIC 2-HYDROXYACID DEHYDROGENASE FAMILY PROTEIN (AFU_ORTHOLOGUE AFUA_1G13630)"/>
    <property type="match status" value="1"/>
</dbReference>
<dbReference type="Pfam" id="PF02826">
    <property type="entry name" value="2-Hacid_dh_C"/>
    <property type="match status" value="1"/>
</dbReference>
<feature type="domain" description="D-isomer specific 2-hydroxyacid dehydrogenase catalytic" evidence="5">
    <location>
        <begin position="5"/>
        <end position="312"/>
    </location>
</feature>
<accession>A0A1D3TVM3</accession>
<dbReference type="STRING" id="1619234.SAMN05421730_10184"/>
<dbReference type="SUPFAM" id="SSF51735">
    <property type="entry name" value="NAD(P)-binding Rossmann-fold domains"/>
    <property type="match status" value="1"/>
</dbReference>
<dbReference type="RefSeq" id="WP_091235104.1">
    <property type="nucleotide sequence ID" value="NZ_FMKA01000018.1"/>
</dbReference>